<sequence length="343" mass="37702">MSDAINGNGNGAAENAGESSKSAGGIGIDPVTYSHSMNLTNWIFNVGYLHQDWADVHLTFFQSGLKAHRIVLARSPYLAHLMRNVVPGSTIHLNFIDENINQESVHIALQHLYNPSLNLINPTNARSILATSYLFGGMPELIHHSYELIKSSISPQNIIDLIQWVSQSGDIHSSSSANGFSKTLPNGTGTGPNGTGNSTMYGSIGSSSGNISSGDNWLEGESRYGEWTNRLKDDIVNYLLHQLPSSYPPSSITTQPEISSIFSQLPYELFKLVLESKEFPFGSMQERFSYTKKIISSRKKYLPNGPGGMEESVVLAFKGSDQGMEIHISRKPKKSRHLWKVEG</sequence>
<reference evidence="3 4" key="1">
    <citation type="submission" date="2024-01" db="EMBL/GenBank/DDBJ databases">
        <title>Comparative genomics of Cryptococcus and Kwoniella reveals pathogenesis evolution and contrasting modes of karyotype evolution via chromosome fusion or intercentromeric recombination.</title>
        <authorList>
            <person name="Coelho M.A."/>
            <person name="David-Palma M."/>
            <person name="Shea T."/>
            <person name="Bowers K."/>
            <person name="McGinley-Smith S."/>
            <person name="Mohammad A.W."/>
            <person name="Gnirke A."/>
            <person name="Yurkov A.M."/>
            <person name="Nowrousian M."/>
            <person name="Sun S."/>
            <person name="Cuomo C.A."/>
            <person name="Heitman J."/>
        </authorList>
    </citation>
    <scope>NUCLEOTIDE SEQUENCE [LARGE SCALE GENOMIC DNA]</scope>
    <source>
        <strain evidence="3 4">PYCC6329</strain>
    </source>
</reference>
<proteinExistence type="predicted"/>
<dbReference type="Gene3D" id="3.30.710.10">
    <property type="entry name" value="Potassium Channel Kv1.1, Chain A"/>
    <property type="match status" value="1"/>
</dbReference>
<dbReference type="SMART" id="SM00225">
    <property type="entry name" value="BTB"/>
    <property type="match status" value="1"/>
</dbReference>
<evidence type="ECO:0000256" key="1">
    <source>
        <dbReference type="SAM" id="MobiDB-lite"/>
    </source>
</evidence>
<dbReference type="SUPFAM" id="SSF54695">
    <property type="entry name" value="POZ domain"/>
    <property type="match status" value="1"/>
</dbReference>
<name>A0AAX4KTJ1_9TREE</name>
<dbReference type="Pfam" id="PF00651">
    <property type="entry name" value="BTB"/>
    <property type="match status" value="1"/>
</dbReference>
<dbReference type="PANTHER" id="PTHR47369">
    <property type="entry name" value="BTB/POZ DOMAIN-CONTAINING PROTEIN"/>
    <property type="match status" value="1"/>
</dbReference>
<evidence type="ECO:0000313" key="3">
    <source>
        <dbReference type="EMBL" id="WWD08895.1"/>
    </source>
</evidence>
<feature type="domain" description="BTB" evidence="2">
    <location>
        <begin position="54"/>
        <end position="121"/>
    </location>
</feature>
<feature type="region of interest" description="Disordered" evidence="1">
    <location>
        <begin position="1"/>
        <end position="22"/>
    </location>
</feature>
<dbReference type="GeneID" id="91105810"/>
<feature type="compositionally biased region" description="Low complexity" evidence="1">
    <location>
        <begin position="1"/>
        <end position="18"/>
    </location>
</feature>
<evidence type="ECO:0000259" key="2">
    <source>
        <dbReference type="PROSITE" id="PS50097"/>
    </source>
</evidence>
<dbReference type="Proteomes" id="UP001358614">
    <property type="component" value="Chromosome 2"/>
</dbReference>
<feature type="compositionally biased region" description="Low complexity" evidence="1">
    <location>
        <begin position="202"/>
        <end position="211"/>
    </location>
</feature>
<gene>
    <name evidence="3" type="ORF">V865_007009</name>
</gene>
<evidence type="ECO:0000313" key="4">
    <source>
        <dbReference type="Proteomes" id="UP001358614"/>
    </source>
</evidence>
<dbReference type="KEGG" id="ker:91105810"/>
<organism evidence="3 4">
    <name type="scientific">Kwoniella europaea PYCC6329</name>
    <dbReference type="NCBI Taxonomy" id="1423913"/>
    <lineage>
        <taxon>Eukaryota</taxon>
        <taxon>Fungi</taxon>
        <taxon>Dikarya</taxon>
        <taxon>Basidiomycota</taxon>
        <taxon>Agaricomycotina</taxon>
        <taxon>Tremellomycetes</taxon>
        <taxon>Tremellales</taxon>
        <taxon>Cryptococcaceae</taxon>
        <taxon>Kwoniella</taxon>
    </lineage>
</organism>
<protein>
    <recommendedName>
        <fullName evidence="2">BTB domain-containing protein</fullName>
    </recommendedName>
</protein>
<keyword evidence="4" id="KW-1185">Reference proteome</keyword>
<accession>A0AAX4KTJ1</accession>
<dbReference type="InterPro" id="IPR011333">
    <property type="entry name" value="SKP1/BTB/POZ_sf"/>
</dbReference>
<feature type="region of interest" description="Disordered" evidence="1">
    <location>
        <begin position="176"/>
        <end position="211"/>
    </location>
</feature>
<dbReference type="PANTHER" id="PTHR47369:SF2">
    <property type="entry name" value="BTB_POZ DOMAIN-CONTAINING PROTEIN 2"/>
    <property type="match status" value="1"/>
</dbReference>
<dbReference type="RefSeq" id="XP_066086862.1">
    <property type="nucleotide sequence ID" value="XM_066230765.1"/>
</dbReference>
<dbReference type="InterPro" id="IPR000210">
    <property type="entry name" value="BTB/POZ_dom"/>
</dbReference>
<dbReference type="EMBL" id="CP144090">
    <property type="protein sequence ID" value="WWD08895.1"/>
    <property type="molecule type" value="Genomic_DNA"/>
</dbReference>
<dbReference type="AlphaFoldDB" id="A0AAX4KTJ1"/>
<dbReference type="PROSITE" id="PS50097">
    <property type="entry name" value="BTB"/>
    <property type="match status" value="1"/>
</dbReference>